<dbReference type="AlphaFoldDB" id="A0A7J0DMV9"/>
<proteinExistence type="predicted"/>
<feature type="region of interest" description="Disordered" evidence="1">
    <location>
        <begin position="31"/>
        <end position="61"/>
    </location>
</feature>
<name>A0A7J0DMV9_9ERIC</name>
<feature type="compositionally biased region" description="Basic and acidic residues" evidence="1">
    <location>
        <begin position="46"/>
        <end position="61"/>
    </location>
</feature>
<feature type="compositionally biased region" description="Basic and acidic residues" evidence="1">
    <location>
        <begin position="1"/>
        <end position="10"/>
    </location>
</feature>
<organism evidence="2 3">
    <name type="scientific">Actinidia rufa</name>
    <dbReference type="NCBI Taxonomy" id="165716"/>
    <lineage>
        <taxon>Eukaryota</taxon>
        <taxon>Viridiplantae</taxon>
        <taxon>Streptophyta</taxon>
        <taxon>Embryophyta</taxon>
        <taxon>Tracheophyta</taxon>
        <taxon>Spermatophyta</taxon>
        <taxon>Magnoliopsida</taxon>
        <taxon>eudicotyledons</taxon>
        <taxon>Gunneridae</taxon>
        <taxon>Pentapetalae</taxon>
        <taxon>asterids</taxon>
        <taxon>Ericales</taxon>
        <taxon>Actinidiaceae</taxon>
        <taxon>Actinidia</taxon>
    </lineage>
</organism>
<dbReference type="EMBL" id="BJWL01000313">
    <property type="protein sequence ID" value="GFS38617.1"/>
    <property type="molecule type" value="Genomic_DNA"/>
</dbReference>
<protein>
    <submittedName>
        <fullName evidence="2">Uncharacterized protein</fullName>
    </submittedName>
</protein>
<dbReference type="Proteomes" id="UP000585474">
    <property type="component" value="Unassembled WGS sequence"/>
</dbReference>
<evidence type="ECO:0000313" key="3">
    <source>
        <dbReference type="Proteomes" id="UP000585474"/>
    </source>
</evidence>
<dbReference type="OrthoDB" id="1926326at2759"/>
<accession>A0A7J0DMV9</accession>
<evidence type="ECO:0000313" key="2">
    <source>
        <dbReference type="EMBL" id="GFS38617.1"/>
    </source>
</evidence>
<dbReference type="PANTHER" id="PTHR37187:SF7">
    <property type="entry name" value="EXPRESSED PROTEIN"/>
    <property type="match status" value="1"/>
</dbReference>
<keyword evidence="3" id="KW-1185">Reference proteome</keyword>
<feature type="region of interest" description="Disordered" evidence="1">
    <location>
        <begin position="1"/>
        <end position="20"/>
    </location>
</feature>
<dbReference type="PANTHER" id="PTHR37187">
    <property type="entry name" value="EXPRESSED PROTEIN"/>
    <property type="match status" value="1"/>
</dbReference>
<sequence length="254" mass="28448">MDLSENDYKLENTQMAESQEVDDLVRENLNYEKNSKPVEEFPQESDSAKLEEEKVDLDPIRENEPFVSLSEETKNPDENGVYTAILDYMSKEMDSLCENCVSSIISNTVSEGNAPVLDKENDVSCVVIGSVSNGTEETIFPASEGNPEESSGVVDLVSNKIEANAPQSKDVCGVQVDNGGEDSKNMREIPPSTENQVYLAVTPRPQQRTSWMDCCGLFEVLKRFDRSFYVSWLLSEKIINLAVFTFTKFFGYVL</sequence>
<comment type="caution">
    <text evidence="2">The sequence shown here is derived from an EMBL/GenBank/DDBJ whole genome shotgun (WGS) entry which is preliminary data.</text>
</comment>
<gene>
    <name evidence="2" type="ORF">Acr_00g0058590</name>
</gene>
<reference evidence="3" key="1">
    <citation type="submission" date="2019-07" db="EMBL/GenBank/DDBJ databases">
        <title>De Novo Assembly of kiwifruit Actinidia rufa.</title>
        <authorList>
            <person name="Sugita-Konishi S."/>
            <person name="Sato K."/>
            <person name="Mori E."/>
            <person name="Abe Y."/>
            <person name="Kisaki G."/>
            <person name="Hamano K."/>
            <person name="Suezawa K."/>
            <person name="Otani M."/>
            <person name="Fukuda T."/>
            <person name="Manabe T."/>
            <person name="Gomi K."/>
            <person name="Tabuchi M."/>
            <person name="Akimitsu K."/>
            <person name="Kataoka I."/>
        </authorList>
    </citation>
    <scope>NUCLEOTIDE SEQUENCE [LARGE SCALE GENOMIC DNA]</scope>
    <source>
        <strain evidence="3">cv. Fuchu</strain>
    </source>
</reference>
<evidence type="ECO:0000256" key="1">
    <source>
        <dbReference type="SAM" id="MobiDB-lite"/>
    </source>
</evidence>